<dbReference type="AlphaFoldDB" id="A0A365PZ67"/>
<dbReference type="InterPro" id="IPR011613">
    <property type="entry name" value="GH15-like"/>
</dbReference>
<dbReference type="GO" id="GO:0005993">
    <property type="term" value="P:trehalose catabolic process"/>
    <property type="evidence" value="ECO:0007669"/>
    <property type="project" value="TreeGrafter"/>
</dbReference>
<sequence>MGSKCGLPARFGIESSENEDPMMTRSAIPEANSIYPAIGSLAALGDGHSLALIGPDGGLEWFCPCRFDASPLIWPLLDRARGGRLRLSVTDGAKLEMHYLDGTAVLNQQWTTSAGEARVTLGMVWPADKQRQTLLWCVEGVSGELMFELEVEPAHGFGEAPVAWALNEAGQLQADEPALRLDAECRFERIGEGWRGWRSVKAGERFTVALEVGLDSSRPAPLSPAQSWSRLEDTIDAWRAWSGRLRCTEKYRDLIVRSAITLKLLIHQPTGAVVAAGTTSLPEALGGTRNWDYRYTWFRDAGMTLAALFSLGCHDEAHRWAQWMQDTVEQQGTPLQILYTVDGLPAPSEREIENVDGYCGSAPVRVGNAADTQHQLDIYGELLECVYICDSMKVPAMRAHWPHMRAAADFIASHWREPDQGIWEVRSEPRQFVHSKVMAWAGLQRALWLQERHDLKAEVATWRREAEAIREQVLREGLSADGRHFVRAYGEEGVDAALLLLARSGFIDGGGDKALFRSTVDAVCDALRIEGQPWLLRRYHPHDSDGLSGREGAFLICSFWLVEALVAAGAPAQAEAVFERLRDLQGEFGLFAEEVDPASGAQRGNLPQAFSHVGLVNAAISLCR</sequence>
<proteinExistence type="predicted"/>
<dbReference type="Gene3D" id="1.50.10.10">
    <property type="match status" value="1"/>
</dbReference>
<dbReference type="PANTHER" id="PTHR31616:SF10">
    <property type="entry name" value="TREHALASE"/>
    <property type="match status" value="1"/>
</dbReference>
<evidence type="ECO:0000259" key="1">
    <source>
        <dbReference type="Pfam" id="PF00723"/>
    </source>
</evidence>
<gene>
    <name evidence="3" type="ORF">DQ403_01200</name>
</gene>
<dbReference type="SUPFAM" id="SSF48208">
    <property type="entry name" value="Six-hairpin glycosidases"/>
    <property type="match status" value="1"/>
</dbReference>
<feature type="domain" description="Trehalase-like N-terminal" evidence="2">
    <location>
        <begin position="37"/>
        <end position="170"/>
    </location>
</feature>
<dbReference type="Pfam" id="PF19291">
    <property type="entry name" value="TREH_N"/>
    <property type="match status" value="1"/>
</dbReference>
<dbReference type="InterPro" id="IPR008928">
    <property type="entry name" value="6-hairpin_glycosidase_sf"/>
</dbReference>
<organism evidence="3 4">
    <name type="scientific">Stutzerimonas zhaodongensis</name>
    <dbReference type="NCBI Taxonomy" id="1176257"/>
    <lineage>
        <taxon>Bacteria</taxon>
        <taxon>Pseudomonadati</taxon>
        <taxon>Pseudomonadota</taxon>
        <taxon>Gammaproteobacteria</taxon>
        <taxon>Pseudomonadales</taxon>
        <taxon>Pseudomonadaceae</taxon>
        <taxon>Stutzerimonas</taxon>
    </lineage>
</organism>
<dbReference type="GO" id="GO:0015927">
    <property type="term" value="F:trehalase activity"/>
    <property type="evidence" value="ECO:0007669"/>
    <property type="project" value="TreeGrafter"/>
</dbReference>
<reference evidence="3 4" key="1">
    <citation type="submission" date="2018-06" db="EMBL/GenBank/DDBJ databases">
        <title>Whole genome sequencing of four bacterial strains from South Shetland trench revealing bio-synthetic gene clusters.</title>
        <authorList>
            <person name="Abdel-Mageed W.M."/>
            <person name="Lehri B."/>
            <person name="Jarmusch S.A."/>
            <person name="Miranda K."/>
            <person name="Goodfellow M."/>
            <person name="Jaspars M."/>
            <person name="Karlyshev A.V."/>
        </authorList>
    </citation>
    <scope>NUCLEOTIDE SEQUENCE [LARGE SCALE GENOMIC DNA]</scope>
    <source>
        <strain evidence="3 4">SST2</strain>
    </source>
</reference>
<accession>A0A365PZ67</accession>
<dbReference type="InterPro" id="IPR012341">
    <property type="entry name" value="6hp_glycosidase-like_sf"/>
</dbReference>
<name>A0A365PZ67_9GAMM</name>
<comment type="caution">
    <text evidence="3">The sequence shown here is derived from an EMBL/GenBank/DDBJ whole genome shotgun (WGS) entry which is preliminary data.</text>
</comment>
<keyword evidence="3" id="KW-0378">Hydrolase</keyword>
<feature type="domain" description="GH15-like" evidence="1">
    <location>
        <begin position="250"/>
        <end position="619"/>
    </location>
</feature>
<dbReference type="PANTHER" id="PTHR31616">
    <property type="entry name" value="TREHALASE"/>
    <property type="match status" value="1"/>
</dbReference>
<dbReference type="InterPro" id="IPR045582">
    <property type="entry name" value="Trehalase-like_N"/>
</dbReference>
<dbReference type="EMBL" id="QNTV01000001">
    <property type="protein sequence ID" value="RBA62241.1"/>
    <property type="molecule type" value="Genomic_DNA"/>
</dbReference>
<evidence type="ECO:0000259" key="2">
    <source>
        <dbReference type="Pfam" id="PF19291"/>
    </source>
</evidence>
<evidence type="ECO:0000313" key="4">
    <source>
        <dbReference type="Proteomes" id="UP000252554"/>
    </source>
</evidence>
<protein>
    <submittedName>
        <fullName evidence="3">Glycoside hydrolase family 15 protein</fullName>
    </submittedName>
</protein>
<dbReference type="Proteomes" id="UP000252554">
    <property type="component" value="Unassembled WGS sequence"/>
</dbReference>
<evidence type="ECO:0000313" key="3">
    <source>
        <dbReference type="EMBL" id="RBA62241.1"/>
    </source>
</evidence>
<dbReference type="Pfam" id="PF00723">
    <property type="entry name" value="Glyco_hydro_15"/>
    <property type="match status" value="1"/>
</dbReference>